<evidence type="ECO:0000259" key="18">
    <source>
        <dbReference type="Pfam" id="PF02706"/>
    </source>
</evidence>
<comment type="catalytic activity">
    <reaction evidence="15">
        <text>L-tyrosyl-[protein] + ATP = O-phospho-L-tyrosyl-[protein] + ADP + H(+)</text>
        <dbReference type="Rhea" id="RHEA:10596"/>
        <dbReference type="Rhea" id="RHEA-COMP:10136"/>
        <dbReference type="Rhea" id="RHEA-COMP:20101"/>
        <dbReference type="ChEBI" id="CHEBI:15378"/>
        <dbReference type="ChEBI" id="CHEBI:30616"/>
        <dbReference type="ChEBI" id="CHEBI:46858"/>
        <dbReference type="ChEBI" id="CHEBI:61978"/>
        <dbReference type="ChEBI" id="CHEBI:456216"/>
        <dbReference type="EC" id="2.7.10.2"/>
    </reaction>
</comment>
<dbReference type="PANTHER" id="PTHR32309">
    <property type="entry name" value="TYROSINE-PROTEIN KINASE"/>
    <property type="match status" value="1"/>
</dbReference>
<evidence type="ECO:0000256" key="2">
    <source>
        <dbReference type="ARBA" id="ARBA00007316"/>
    </source>
</evidence>
<evidence type="ECO:0000256" key="4">
    <source>
        <dbReference type="ARBA" id="ARBA00011903"/>
    </source>
</evidence>
<evidence type="ECO:0000256" key="9">
    <source>
        <dbReference type="ARBA" id="ARBA00022741"/>
    </source>
</evidence>
<name>A0A1X7AB40_9RHOB</name>
<evidence type="ECO:0000256" key="11">
    <source>
        <dbReference type="ARBA" id="ARBA00022840"/>
    </source>
</evidence>
<keyword evidence="12 17" id="KW-1133">Transmembrane helix</keyword>
<evidence type="ECO:0000256" key="8">
    <source>
        <dbReference type="ARBA" id="ARBA00022692"/>
    </source>
</evidence>
<evidence type="ECO:0000256" key="5">
    <source>
        <dbReference type="ARBA" id="ARBA00022475"/>
    </source>
</evidence>
<feature type="domain" description="Tyrosine-protein kinase G-rich" evidence="20">
    <location>
        <begin position="377"/>
        <end position="452"/>
    </location>
</feature>
<dbReference type="RefSeq" id="WP_159457074.1">
    <property type="nucleotide sequence ID" value="NZ_FWFN01000012.1"/>
</dbReference>
<feature type="transmembrane region" description="Helical" evidence="17">
    <location>
        <begin position="44"/>
        <end position="61"/>
    </location>
</feature>
<dbReference type="NCBIfam" id="TIGR01007">
    <property type="entry name" value="eps_fam"/>
    <property type="match status" value="1"/>
</dbReference>
<keyword evidence="11" id="KW-0067">ATP-binding</keyword>
<dbReference type="Proteomes" id="UP000193963">
    <property type="component" value="Unassembled WGS sequence"/>
</dbReference>
<dbReference type="OrthoDB" id="230260at2"/>
<accession>A0A1X7AB40</accession>
<organism evidence="21 22">
    <name type="scientific">Pseudooceanicola marinus</name>
    <dbReference type="NCBI Taxonomy" id="396013"/>
    <lineage>
        <taxon>Bacteria</taxon>
        <taxon>Pseudomonadati</taxon>
        <taxon>Pseudomonadota</taxon>
        <taxon>Alphaproteobacteria</taxon>
        <taxon>Rhodobacterales</taxon>
        <taxon>Paracoccaceae</taxon>
        <taxon>Pseudooceanicola</taxon>
    </lineage>
</organism>
<dbReference type="GO" id="GO:0004715">
    <property type="term" value="F:non-membrane spanning protein tyrosine kinase activity"/>
    <property type="evidence" value="ECO:0007669"/>
    <property type="project" value="UniProtKB-EC"/>
</dbReference>
<reference evidence="21 22" key="1">
    <citation type="submission" date="2017-03" db="EMBL/GenBank/DDBJ databases">
        <authorList>
            <person name="Afonso C.L."/>
            <person name="Miller P.J."/>
            <person name="Scott M.A."/>
            <person name="Spackman E."/>
            <person name="Goraichik I."/>
            <person name="Dimitrov K.M."/>
            <person name="Suarez D.L."/>
            <person name="Swayne D.E."/>
        </authorList>
    </citation>
    <scope>NUCLEOTIDE SEQUENCE [LARGE SCALE GENOMIC DNA]</scope>
    <source>
        <strain evidence="21 22">CECT 7751</strain>
    </source>
</reference>
<evidence type="ECO:0000313" key="22">
    <source>
        <dbReference type="Proteomes" id="UP000193963"/>
    </source>
</evidence>
<dbReference type="InterPro" id="IPR050445">
    <property type="entry name" value="Bact_polysacc_biosynth/exp"/>
</dbReference>
<evidence type="ECO:0000256" key="7">
    <source>
        <dbReference type="ARBA" id="ARBA00022679"/>
    </source>
</evidence>
<evidence type="ECO:0000256" key="3">
    <source>
        <dbReference type="ARBA" id="ARBA00008883"/>
    </source>
</evidence>
<dbReference type="InterPro" id="IPR025669">
    <property type="entry name" value="AAA_dom"/>
</dbReference>
<evidence type="ECO:0000256" key="1">
    <source>
        <dbReference type="ARBA" id="ARBA00004429"/>
    </source>
</evidence>
<dbReference type="GO" id="GO:0005886">
    <property type="term" value="C:plasma membrane"/>
    <property type="evidence" value="ECO:0007669"/>
    <property type="project" value="UniProtKB-SubCell"/>
</dbReference>
<comment type="subcellular location">
    <subcellularLocation>
        <location evidence="1">Cell inner membrane</location>
        <topology evidence="1">Multi-pass membrane protein</topology>
    </subcellularLocation>
</comment>
<keyword evidence="5" id="KW-1003">Cell membrane</keyword>
<evidence type="ECO:0000256" key="10">
    <source>
        <dbReference type="ARBA" id="ARBA00022777"/>
    </source>
</evidence>
<keyword evidence="10 21" id="KW-0418">Kinase</keyword>
<dbReference type="PANTHER" id="PTHR32309:SF13">
    <property type="entry name" value="FERRIC ENTEROBACTIN TRANSPORT PROTEIN FEPE"/>
    <property type="match status" value="1"/>
</dbReference>
<dbReference type="Pfam" id="PF02706">
    <property type="entry name" value="Wzz"/>
    <property type="match status" value="1"/>
</dbReference>
<keyword evidence="16" id="KW-0175">Coiled coil</keyword>
<keyword evidence="22" id="KW-1185">Reference proteome</keyword>
<evidence type="ECO:0000259" key="19">
    <source>
        <dbReference type="Pfam" id="PF13614"/>
    </source>
</evidence>
<dbReference type="InterPro" id="IPR032807">
    <property type="entry name" value="GNVR"/>
</dbReference>
<dbReference type="AlphaFoldDB" id="A0A1X7AB40"/>
<feature type="coiled-coil region" evidence="16">
    <location>
        <begin position="237"/>
        <end position="293"/>
    </location>
</feature>
<comment type="similarity">
    <text evidence="2">Belongs to the CpsD/CapB family.</text>
</comment>
<dbReference type="InterPro" id="IPR005702">
    <property type="entry name" value="Wzc-like_C"/>
</dbReference>
<dbReference type="GO" id="GO:0005524">
    <property type="term" value="F:ATP binding"/>
    <property type="evidence" value="ECO:0007669"/>
    <property type="project" value="UniProtKB-KW"/>
</dbReference>
<dbReference type="Pfam" id="PF13807">
    <property type="entry name" value="GNVR"/>
    <property type="match status" value="1"/>
</dbReference>
<dbReference type="InterPro" id="IPR003856">
    <property type="entry name" value="LPS_length_determ_N"/>
</dbReference>
<dbReference type="SUPFAM" id="SSF52540">
    <property type="entry name" value="P-loop containing nucleoside triphosphate hydrolases"/>
    <property type="match status" value="1"/>
</dbReference>
<evidence type="ECO:0000313" key="21">
    <source>
        <dbReference type="EMBL" id="SLN74397.1"/>
    </source>
</evidence>
<evidence type="ECO:0000256" key="15">
    <source>
        <dbReference type="ARBA" id="ARBA00051245"/>
    </source>
</evidence>
<comment type="similarity">
    <text evidence="3">Belongs to the etk/wzc family.</text>
</comment>
<keyword evidence="9" id="KW-0547">Nucleotide-binding</keyword>
<feature type="domain" description="AAA" evidence="19">
    <location>
        <begin position="521"/>
        <end position="643"/>
    </location>
</feature>
<gene>
    <name evidence="21" type="ORF">PSM7751_04142</name>
</gene>
<feature type="domain" description="Polysaccharide chain length determinant N-terminal" evidence="18">
    <location>
        <begin position="30"/>
        <end position="123"/>
    </location>
</feature>
<keyword evidence="13 17" id="KW-0472">Membrane</keyword>
<evidence type="ECO:0000256" key="14">
    <source>
        <dbReference type="ARBA" id="ARBA00023137"/>
    </source>
</evidence>
<evidence type="ECO:0000256" key="12">
    <source>
        <dbReference type="ARBA" id="ARBA00022989"/>
    </source>
</evidence>
<dbReference type="CDD" id="cd05387">
    <property type="entry name" value="BY-kinase"/>
    <property type="match status" value="1"/>
</dbReference>
<evidence type="ECO:0000256" key="16">
    <source>
        <dbReference type="SAM" id="Coils"/>
    </source>
</evidence>
<keyword evidence="7 21" id="KW-0808">Transferase</keyword>
<feature type="coiled-coil region" evidence="16">
    <location>
        <begin position="346"/>
        <end position="387"/>
    </location>
</feature>
<dbReference type="EC" id="2.7.10.2" evidence="4"/>
<dbReference type="EMBL" id="FWFN01000012">
    <property type="protein sequence ID" value="SLN74397.1"/>
    <property type="molecule type" value="Genomic_DNA"/>
</dbReference>
<keyword evidence="8 17" id="KW-0812">Transmembrane</keyword>
<keyword evidence="14" id="KW-0829">Tyrosine-protein kinase</keyword>
<evidence type="ECO:0000256" key="17">
    <source>
        <dbReference type="SAM" id="Phobius"/>
    </source>
</evidence>
<evidence type="ECO:0000256" key="6">
    <source>
        <dbReference type="ARBA" id="ARBA00022519"/>
    </source>
</evidence>
<dbReference type="Pfam" id="PF13614">
    <property type="entry name" value="AAA_31"/>
    <property type="match status" value="1"/>
</dbReference>
<dbReference type="InterPro" id="IPR027417">
    <property type="entry name" value="P-loop_NTPase"/>
</dbReference>
<evidence type="ECO:0000256" key="13">
    <source>
        <dbReference type="ARBA" id="ARBA00023136"/>
    </source>
</evidence>
<dbReference type="Gene3D" id="3.40.50.300">
    <property type="entry name" value="P-loop containing nucleotide triphosphate hydrolases"/>
    <property type="match status" value="1"/>
</dbReference>
<protein>
    <recommendedName>
        <fullName evidence="4">non-specific protein-tyrosine kinase</fullName>
        <ecNumber evidence="4">2.7.10.2</ecNumber>
    </recommendedName>
</protein>
<keyword evidence="6" id="KW-0997">Cell inner membrane</keyword>
<sequence length="719" mass="79007">MNHTVSKFPARTPDAGQTETLQVNDDSDIIDLGQMLRALWRGKWLILLAVMLGVVSGWYYGNRIADPLYTASTTVVLDPQAESASVSGLSNVVQGLSSDTVTVNTEVEVIRSRILLGQVVDELNLTEVAEFNPRLRTPSLQSRLKSLITGMFSSAEDSPAAEPDPEALRQRAIGLLQRKLSIQILPSTRVFRIAITTEEPERSTRIVDTLAEAYIGSQLAEKFQAAEDATAWLTNRVSDLQGDLETAEARVKAFNASTDLISQEVLIGQERQLKEMRDRSEATAQRLASAQARLVRLQAATTPAEKRDAAEDPTLTQLFDEIGSAQGRAAFDARYATLVGGVQQDIARLERQLTPLRNSMQTLETQVQQQSQDLIELQQLTREAEATRLLYEYFLSRLKETSVQQGIQQADSRVLSEAVRPGGPSSPNKQMLQVIGGILGFLLVAGVLLVRELTGETFRTAAQLEAFGGRTVMGQIPLLPQRQRGNVIKYLYDHPTSAASEAIRNLRTSLVLANGGEPPQVVALTSCVPGEGKTTVSIALGQNFRGLGKKVLLLEGDIRRRVLSQHLGVDHQDGMMSVVLGDKRFDDVVIQDETTGVDILVSERSDLNAADFFASSQFATFLDGLREHYDVIIIDTPPVLVVPDVRVIAGLADALLFLVRWDYTKQPQVQEALRLFQSAGQPITGFILNQISERGMKTYGYGGRYGAYTAYGKKYYNEG</sequence>
<evidence type="ECO:0000259" key="20">
    <source>
        <dbReference type="Pfam" id="PF13807"/>
    </source>
</evidence>
<proteinExistence type="inferred from homology"/>